<dbReference type="AlphaFoldDB" id="A0A8C4QF62"/>
<evidence type="ECO:0000256" key="2">
    <source>
        <dbReference type="SAM" id="MobiDB-lite"/>
    </source>
</evidence>
<feature type="region of interest" description="Disordered" evidence="2">
    <location>
        <begin position="54"/>
        <end position="207"/>
    </location>
</feature>
<keyword evidence="4" id="KW-1185">Reference proteome</keyword>
<reference evidence="3" key="2">
    <citation type="submission" date="2025-09" db="UniProtKB">
        <authorList>
            <consortium name="Ensembl"/>
        </authorList>
    </citation>
    <scope>IDENTIFICATION</scope>
</reference>
<evidence type="ECO:0000313" key="4">
    <source>
        <dbReference type="Proteomes" id="UP000694388"/>
    </source>
</evidence>
<evidence type="ECO:0008006" key="5">
    <source>
        <dbReference type="Google" id="ProtNLM"/>
    </source>
</evidence>
<reference evidence="3" key="1">
    <citation type="submission" date="2025-08" db="UniProtKB">
        <authorList>
            <consortium name="Ensembl"/>
        </authorList>
    </citation>
    <scope>IDENTIFICATION</scope>
</reference>
<feature type="compositionally biased region" description="Basic and acidic residues" evidence="2">
    <location>
        <begin position="145"/>
        <end position="160"/>
    </location>
</feature>
<sequence length="207" mass="22736">MSGRTARAETRSRAKDDIKRVMAAIDRVRRWEKKWVTIGDTSLRIYKWVPVAERRSDEGKCVRRSKEDKVFLEATTPENSSSPLNTDLHDDNSNLSSMLGASPLKPDTSSSSSPARDHSEGLGELGEGSSQPPTLGQEEPPALLLEDHYEQPPTLTKEEPVPEALAEPEGEEVAPPLKRVRVDPPQEALMLTSTSPSSVGPELDSEI</sequence>
<organism evidence="3 4">
    <name type="scientific">Eptatretus burgeri</name>
    <name type="common">Inshore hagfish</name>
    <dbReference type="NCBI Taxonomy" id="7764"/>
    <lineage>
        <taxon>Eukaryota</taxon>
        <taxon>Metazoa</taxon>
        <taxon>Chordata</taxon>
        <taxon>Craniata</taxon>
        <taxon>Vertebrata</taxon>
        <taxon>Cyclostomata</taxon>
        <taxon>Myxini</taxon>
        <taxon>Myxiniformes</taxon>
        <taxon>Myxinidae</taxon>
        <taxon>Eptatretinae</taxon>
        <taxon>Eptatretus</taxon>
    </lineage>
</organism>
<dbReference type="Proteomes" id="UP000694388">
    <property type="component" value="Unplaced"/>
</dbReference>
<dbReference type="Pfam" id="PF04714">
    <property type="entry name" value="BCL_N"/>
    <property type="match status" value="1"/>
</dbReference>
<evidence type="ECO:0000256" key="1">
    <source>
        <dbReference type="ARBA" id="ARBA00010326"/>
    </source>
</evidence>
<comment type="similarity">
    <text evidence="1">Belongs to the BCL7 family.</text>
</comment>
<dbReference type="PANTHER" id="PTHR12767">
    <property type="entry name" value="BCL7 RELATED"/>
    <property type="match status" value="1"/>
</dbReference>
<evidence type="ECO:0000313" key="3">
    <source>
        <dbReference type="Ensembl" id="ENSEBUP00000014446.1"/>
    </source>
</evidence>
<dbReference type="PANTHER" id="PTHR12767:SF9">
    <property type="entry name" value="BCL7-LIKE"/>
    <property type="match status" value="1"/>
</dbReference>
<proteinExistence type="inferred from homology"/>
<dbReference type="InterPro" id="IPR006804">
    <property type="entry name" value="BCL7"/>
</dbReference>
<dbReference type="OMA" id="QPREMAD"/>
<feature type="compositionally biased region" description="Polar residues" evidence="2">
    <location>
        <begin position="76"/>
        <end position="85"/>
    </location>
</feature>
<name>A0A8C4QF62_EPTBU</name>
<accession>A0A8C4QF62</accession>
<protein>
    <recommendedName>
        <fullName evidence="5">B-cell CLL/lymphoma 7 protein family member B</fullName>
    </recommendedName>
</protein>
<dbReference type="GeneTree" id="ENSGT00390000002172"/>
<feature type="compositionally biased region" description="Basic and acidic residues" evidence="2">
    <location>
        <begin position="54"/>
        <end position="71"/>
    </location>
</feature>
<dbReference type="Ensembl" id="ENSEBUT00000015022.1">
    <property type="protein sequence ID" value="ENSEBUP00000014446.1"/>
    <property type="gene ID" value="ENSEBUG00000009100.1"/>
</dbReference>